<dbReference type="InterPro" id="IPR029063">
    <property type="entry name" value="SAM-dependent_MTases_sf"/>
</dbReference>
<evidence type="ECO:0000259" key="1">
    <source>
        <dbReference type="Pfam" id="PF08241"/>
    </source>
</evidence>
<accession>A0A4Y3PM92</accession>
<reference evidence="2 3" key="1">
    <citation type="submission" date="2019-06" db="EMBL/GenBank/DDBJ databases">
        <title>Whole genome shotgun sequence of Brevibacillus parabrevis NBRC 12334.</title>
        <authorList>
            <person name="Hosoyama A."/>
            <person name="Uohara A."/>
            <person name="Ohji S."/>
            <person name="Ichikawa N."/>
        </authorList>
    </citation>
    <scope>NUCLEOTIDE SEQUENCE [LARGE SCALE GENOMIC DNA]</scope>
    <source>
        <strain evidence="2 3">NBRC 12334</strain>
    </source>
</reference>
<dbReference type="AlphaFoldDB" id="A0A4Y3PM92"/>
<feature type="domain" description="Methyltransferase type 11" evidence="1">
    <location>
        <begin position="56"/>
        <end position="142"/>
    </location>
</feature>
<dbReference type="SUPFAM" id="SSF53335">
    <property type="entry name" value="S-adenosyl-L-methionine-dependent methyltransferases"/>
    <property type="match status" value="1"/>
</dbReference>
<protein>
    <submittedName>
        <fullName evidence="2">Methyltransferase</fullName>
    </submittedName>
</protein>
<proteinExistence type="predicted"/>
<dbReference type="InterPro" id="IPR013216">
    <property type="entry name" value="Methyltransf_11"/>
</dbReference>
<keyword evidence="2" id="KW-0489">Methyltransferase</keyword>
<name>A0A4Y3PM92_BREPA</name>
<gene>
    <name evidence="2" type="ORF">BPA01_51800</name>
</gene>
<dbReference type="CDD" id="cd02440">
    <property type="entry name" value="AdoMet_MTases"/>
    <property type="match status" value="1"/>
</dbReference>
<dbReference type="RefSeq" id="WP_122966376.1">
    <property type="nucleotide sequence ID" value="NZ_BJMH01000046.1"/>
</dbReference>
<dbReference type="InterPro" id="IPR052939">
    <property type="entry name" value="23S_rRNA_MeTrnsfrase_RlmA"/>
</dbReference>
<keyword evidence="3" id="KW-1185">Reference proteome</keyword>
<dbReference type="Proteomes" id="UP000316882">
    <property type="component" value="Unassembled WGS sequence"/>
</dbReference>
<comment type="caution">
    <text evidence="2">The sequence shown here is derived from an EMBL/GenBank/DDBJ whole genome shotgun (WGS) entry which is preliminary data.</text>
</comment>
<dbReference type="Gene3D" id="3.40.50.150">
    <property type="entry name" value="Vaccinia Virus protein VP39"/>
    <property type="match status" value="1"/>
</dbReference>
<dbReference type="PANTHER" id="PTHR43460:SF1">
    <property type="entry name" value="METHYLTRANSFERASE TYPE 11 DOMAIN-CONTAINING PROTEIN"/>
    <property type="match status" value="1"/>
</dbReference>
<keyword evidence="2" id="KW-0808">Transferase</keyword>
<dbReference type="GO" id="GO:0032259">
    <property type="term" value="P:methylation"/>
    <property type="evidence" value="ECO:0007669"/>
    <property type="project" value="UniProtKB-KW"/>
</dbReference>
<dbReference type="PANTHER" id="PTHR43460">
    <property type="entry name" value="METHYLTRANSFERASE"/>
    <property type="match status" value="1"/>
</dbReference>
<organism evidence="2 3">
    <name type="scientific">Brevibacillus parabrevis</name>
    <dbReference type="NCBI Taxonomy" id="54914"/>
    <lineage>
        <taxon>Bacteria</taxon>
        <taxon>Bacillati</taxon>
        <taxon>Bacillota</taxon>
        <taxon>Bacilli</taxon>
        <taxon>Bacillales</taxon>
        <taxon>Paenibacillaceae</taxon>
        <taxon>Brevibacillus</taxon>
    </lineage>
</organism>
<dbReference type="EMBL" id="BJMH01000046">
    <property type="protein sequence ID" value="GEB35600.1"/>
    <property type="molecule type" value="Genomic_DNA"/>
</dbReference>
<evidence type="ECO:0000313" key="3">
    <source>
        <dbReference type="Proteomes" id="UP000316882"/>
    </source>
</evidence>
<dbReference type="STRING" id="54914.AV540_23495"/>
<sequence length="259" mass="29119">MEQRTAWEIFKREVEAPFAGWNFQRLTQTGRMQEAPLTWNYASIVKALMNGIDSMLDMGTGGGELLASLQPHPARTFATEGYQPNVGVARANLAPLGIEVVEADGEDVLPFADRTFDLIINRHESYLPSELSRLLKPTGTFVTQQVGGQDNLELNRLLGAPIPSDYLHWNLAFAAAELQDAGFVILQQKEEMSFTRFYDVGAIVYYLKAIEWQIRDFAVEQYAEALLALQKKMEPIGYVDIPNHRFMILAKLGSYSVNK</sequence>
<dbReference type="Pfam" id="PF08241">
    <property type="entry name" value="Methyltransf_11"/>
    <property type="match status" value="1"/>
</dbReference>
<dbReference type="GO" id="GO:0008757">
    <property type="term" value="F:S-adenosylmethionine-dependent methyltransferase activity"/>
    <property type="evidence" value="ECO:0007669"/>
    <property type="project" value="InterPro"/>
</dbReference>
<evidence type="ECO:0000313" key="2">
    <source>
        <dbReference type="EMBL" id="GEB35600.1"/>
    </source>
</evidence>